<sequence>MAWLEALRARRHLVAGLVAAPLGLYAGLRLADREAERKIAGVRREVAAPPPAEPLGANRVRTELDSLREARAALRRQESLLAQEIDSIDAKLRRLDEQEQGQGQDQDQER</sequence>
<dbReference type="Proteomes" id="UP001140217">
    <property type="component" value="Unassembled WGS sequence"/>
</dbReference>
<reference evidence="2" key="1">
    <citation type="submission" date="2022-07" db="EMBL/GenBank/DDBJ databases">
        <title>Phylogenomic reconstructions and comparative analyses of Kickxellomycotina fungi.</title>
        <authorList>
            <person name="Reynolds N.K."/>
            <person name="Stajich J.E."/>
            <person name="Barry K."/>
            <person name="Grigoriev I.V."/>
            <person name="Crous P."/>
            <person name="Smith M.E."/>
        </authorList>
    </citation>
    <scope>NUCLEOTIDE SEQUENCE</scope>
    <source>
        <strain evidence="2">NBRC 105414</strain>
    </source>
</reference>
<feature type="coiled-coil region" evidence="1">
    <location>
        <begin position="57"/>
        <end position="84"/>
    </location>
</feature>
<comment type="caution">
    <text evidence="2">The sequence shown here is derived from an EMBL/GenBank/DDBJ whole genome shotgun (WGS) entry which is preliminary data.</text>
</comment>
<protein>
    <submittedName>
        <fullName evidence="2">Uncharacterized protein</fullName>
    </submittedName>
</protein>
<dbReference type="AlphaFoldDB" id="A0A9W8LES5"/>
<accession>A0A9W8LES5</accession>
<keyword evidence="3" id="KW-1185">Reference proteome</keyword>
<evidence type="ECO:0000313" key="2">
    <source>
        <dbReference type="EMBL" id="KAJ2776169.1"/>
    </source>
</evidence>
<name>A0A9W8LES5_9FUNG</name>
<organism evidence="2 3">
    <name type="scientific">Coemansia javaensis</name>
    <dbReference type="NCBI Taxonomy" id="2761396"/>
    <lineage>
        <taxon>Eukaryota</taxon>
        <taxon>Fungi</taxon>
        <taxon>Fungi incertae sedis</taxon>
        <taxon>Zoopagomycota</taxon>
        <taxon>Kickxellomycotina</taxon>
        <taxon>Kickxellomycetes</taxon>
        <taxon>Kickxellales</taxon>
        <taxon>Kickxellaceae</taxon>
        <taxon>Coemansia</taxon>
    </lineage>
</organism>
<dbReference type="EMBL" id="JANBUL010000388">
    <property type="protein sequence ID" value="KAJ2776169.1"/>
    <property type="molecule type" value="Genomic_DNA"/>
</dbReference>
<keyword evidence="1" id="KW-0175">Coiled coil</keyword>
<evidence type="ECO:0000313" key="3">
    <source>
        <dbReference type="Proteomes" id="UP001140217"/>
    </source>
</evidence>
<proteinExistence type="predicted"/>
<evidence type="ECO:0000256" key="1">
    <source>
        <dbReference type="SAM" id="Coils"/>
    </source>
</evidence>
<gene>
    <name evidence="2" type="ORF">H4R18_005807</name>
</gene>